<dbReference type="GO" id="GO:0003676">
    <property type="term" value="F:nucleic acid binding"/>
    <property type="evidence" value="ECO:0007669"/>
    <property type="project" value="InterPro"/>
</dbReference>
<dbReference type="Proteomes" id="UP000275385">
    <property type="component" value="Unassembled WGS sequence"/>
</dbReference>
<dbReference type="GO" id="GO:0000213">
    <property type="term" value="F:tRNA-intron lyase activity"/>
    <property type="evidence" value="ECO:0007669"/>
    <property type="project" value="TreeGrafter"/>
</dbReference>
<dbReference type="SUPFAM" id="SSF53032">
    <property type="entry name" value="tRNA-intron endonuclease catalytic domain-like"/>
    <property type="match status" value="1"/>
</dbReference>
<protein>
    <submittedName>
        <fullName evidence="5">Putative tRNA-splicing endonuclease subunit tsp-1</fullName>
    </submittedName>
</protein>
<proteinExistence type="inferred from homology"/>
<sequence length="159" mass="18509">MAATNYLDDLTNTVLHNLEYQHDWTRLKVHKQPGTARPLISGLPPRRLYVHPDEQIELIMAEKNREERIPQPPEFEWVLPTHLAEKWTIKGFAEVFDSIGPIPPSDNPQESSDLEDEDAQWKQWRGSKRGKRILMATVQDDSTVVYYLMHDGIVKPRQN</sequence>
<reference evidence="5 6" key="1">
    <citation type="submission" date="2018-08" db="EMBL/GenBank/DDBJ databases">
        <title>Draft genome of the lignicolous fungus Coniochaeta pulveracea.</title>
        <authorList>
            <person name="Borstlap C.J."/>
            <person name="De Witt R.N."/>
            <person name="Botha A."/>
            <person name="Volschenk H."/>
        </authorList>
    </citation>
    <scope>NUCLEOTIDE SEQUENCE [LARGE SCALE GENOMIC DNA]</scope>
    <source>
        <strain evidence="5 6">CAB683</strain>
    </source>
</reference>
<evidence type="ECO:0000256" key="3">
    <source>
        <dbReference type="SAM" id="MobiDB-lite"/>
    </source>
</evidence>
<dbReference type="Gene3D" id="3.40.1350.10">
    <property type="match status" value="1"/>
</dbReference>
<dbReference type="FunFam" id="3.40.1350.10:FF:000012">
    <property type="entry name" value="Probable tRNA-splicing endonuclease subunit sen-15"/>
    <property type="match status" value="1"/>
</dbReference>
<dbReference type="InterPro" id="IPR018593">
    <property type="entry name" value="tRNA-endonuc_su_Sen15"/>
</dbReference>
<dbReference type="AlphaFoldDB" id="A0A420YJ79"/>
<dbReference type="PANTHER" id="PTHR28518:SF1">
    <property type="entry name" value="TRNA-SPLICING ENDONUCLEASE SUBUNIT SEN15"/>
    <property type="match status" value="1"/>
</dbReference>
<keyword evidence="5" id="KW-0540">Nuclease</keyword>
<dbReference type="GO" id="GO:0000379">
    <property type="term" value="P:tRNA-type intron splice site recognition and cleavage"/>
    <property type="evidence" value="ECO:0007669"/>
    <property type="project" value="InterPro"/>
</dbReference>
<evidence type="ECO:0000259" key="4">
    <source>
        <dbReference type="Pfam" id="PF09631"/>
    </source>
</evidence>
<dbReference type="InterPro" id="IPR036167">
    <property type="entry name" value="tRNA_intron_Endo_cat-like_sf"/>
</dbReference>
<gene>
    <name evidence="5" type="primary">TSP1</name>
    <name evidence="5" type="ORF">DL546_008993</name>
</gene>
<evidence type="ECO:0000256" key="1">
    <source>
        <dbReference type="ARBA" id="ARBA00006091"/>
    </source>
</evidence>
<evidence type="ECO:0000313" key="5">
    <source>
        <dbReference type="EMBL" id="RKU47895.1"/>
    </source>
</evidence>
<dbReference type="InterPro" id="IPR042777">
    <property type="entry name" value="Sen15_fungi"/>
</dbReference>
<dbReference type="OrthoDB" id="10002170at2759"/>
<organism evidence="5 6">
    <name type="scientific">Coniochaeta pulveracea</name>
    <dbReference type="NCBI Taxonomy" id="177199"/>
    <lineage>
        <taxon>Eukaryota</taxon>
        <taxon>Fungi</taxon>
        <taxon>Dikarya</taxon>
        <taxon>Ascomycota</taxon>
        <taxon>Pezizomycotina</taxon>
        <taxon>Sordariomycetes</taxon>
        <taxon>Sordariomycetidae</taxon>
        <taxon>Coniochaetales</taxon>
        <taxon>Coniochaetaceae</taxon>
        <taxon>Coniochaeta</taxon>
    </lineage>
</organism>
<feature type="region of interest" description="Disordered" evidence="3">
    <location>
        <begin position="98"/>
        <end position="123"/>
    </location>
</feature>
<dbReference type="InterPro" id="IPR011856">
    <property type="entry name" value="tRNA_endonuc-like_dom_sf"/>
</dbReference>
<comment type="similarity">
    <text evidence="1">Belongs to the SEN15 family.</text>
</comment>
<accession>A0A420YJ79</accession>
<dbReference type="STRING" id="177199.A0A420YJ79"/>
<dbReference type="PANTHER" id="PTHR28518">
    <property type="entry name" value="TRNA-SPLICING ENDONUCLEASE SUBUNIT SEN15"/>
    <property type="match status" value="1"/>
</dbReference>
<dbReference type="GO" id="GO:0000214">
    <property type="term" value="C:tRNA-intron endonuclease complex"/>
    <property type="evidence" value="ECO:0007669"/>
    <property type="project" value="InterPro"/>
</dbReference>
<comment type="caution">
    <text evidence="5">The sequence shown here is derived from an EMBL/GenBank/DDBJ whole genome shotgun (WGS) entry which is preliminary data.</text>
</comment>
<evidence type="ECO:0000256" key="2">
    <source>
        <dbReference type="ARBA" id="ARBA00022694"/>
    </source>
</evidence>
<evidence type="ECO:0000313" key="6">
    <source>
        <dbReference type="Proteomes" id="UP000275385"/>
    </source>
</evidence>
<keyword evidence="6" id="KW-1185">Reference proteome</keyword>
<dbReference type="EMBL" id="QVQW01000007">
    <property type="protein sequence ID" value="RKU47895.1"/>
    <property type="molecule type" value="Genomic_DNA"/>
</dbReference>
<keyword evidence="5" id="KW-0255">Endonuclease</keyword>
<dbReference type="Pfam" id="PF09631">
    <property type="entry name" value="Sen15"/>
    <property type="match status" value="1"/>
</dbReference>
<keyword evidence="5" id="KW-0378">Hydrolase</keyword>
<name>A0A420YJ79_9PEZI</name>
<keyword evidence="2" id="KW-0819">tRNA processing</keyword>
<feature type="domain" description="tRNA-splicing endonuclease subunit Sen15" evidence="4">
    <location>
        <begin position="14"/>
        <end position="159"/>
    </location>
</feature>